<dbReference type="RefSeq" id="WP_074586820.1">
    <property type="nucleotide sequence ID" value="NZ_FNEI01000002.1"/>
</dbReference>
<gene>
    <name evidence="1" type="ORF">SAMN05216555_102144</name>
</gene>
<sequence>MVRYSALEKASSKHPHDWGRAMASAMTKLAEAARIDGRDLEHDFFFGEELQLRIDEDNDGVMVNLTWAAPETGGAPEDSAA</sequence>
<dbReference type="EMBL" id="FNEI01000002">
    <property type="protein sequence ID" value="SDI38878.1"/>
    <property type="molecule type" value="Genomic_DNA"/>
</dbReference>
<dbReference type="Proteomes" id="UP000182130">
    <property type="component" value="Unassembled WGS sequence"/>
</dbReference>
<proteinExistence type="predicted"/>
<evidence type="ECO:0008006" key="3">
    <source>
        <dbReference type="Google" id="ProtNLM"/>
    </source>
</evidence>
<name>A0A1G8K615_9MICC</name>
<reference evidence="2" key="1">
    <citation type="submission" date="2016-10" db="EMBL/GenBank/DDBJ databases">
        <authorList>
            <person name="Varghese N."/>
            <person name="Submissions S."/>
        </authorList>
    </citation>
    <scope>NUCLEOTIDE SEQUENCE [LARGE SCALE GENOMIC DNA]</scope>
    <source>
        <strain evidence="2">CGMCC 1.10783</strain>
    </source>
</reference>
<evidence type="ECO:0000313" key="2">
    <source>
        <dbReference type="Proteomes" id="UP000182130"/>
    </source>
</evidence>
<evidence type="ECO:0000313" key="1">
    <source>
        <dbReference type="EMBL" id="SDI38878.1"/>
    </source>
</evidence>
<dbReference type="STRING" id="1045773.SAMN05216555_102144"/>
<keyword evidence="2" id="KW-1185">Reference proteome</keyword>
<accession>A0A1G8K615</accession>
<dbReference type="OrthoDB" id="4947899at2"/>
<protein>
    <recommendedName>
        <fullName evidence="3">Amphi-Trp domain-containing protein</fullName>
    </recommendedName>
</protein>
<organism evidence="1 2">
    <name type="scientific">Arthrobacter cupressi</name>
    <dbReference type="NCBI Taxonomy" id="1045773"/>
    <lineage>
        <taxon>Bacteria</taxon>
        <taxon>Bacillati</taxon>
        <taxon>Actinomycetota</taxon>
        <taxon>Actinomycetes</taxon>
        <taxon>Micrococcales</taxon>
        <taxon>Micrococcaceae</taxon>
        <taxon>Arthrobacter</taxon>
    </lineage>
</organism>
<dbReference type="AlphaFoldDB" id="A0A1G8K615"/>